<keyword evidence="2" id="KW-0732">Signal</keyword>
<dbReference type="AlphaFoldDB" id="A0A0K8RAF0"/>
<dbReference type="InterPro" id="IPR042415">
    <property type="entry name" value="CNPY"/>
</dbReference>
<dbReference type="GO" id="GO:0005783">
    <property type="term" value="C:endoplasmic reticulum"/>
    <property type="evidence" value="ECO:0007669"/>
    <property type="project" value="TreeGrafter"/>
</dbReference>
<dbReference type="InterPro" id="IPR021852">
    <property type="entry name" value="DUF3456"/>
</dbReference>
<evidence type="ECO:0000256" key="2">
    <source>
        <dbReference type="SAM" id="SignalP"/>
    </source>
</evidence>
<organism evidence="4">
    <name type="scientific">Ixodes ricinus</name>
    <name type="common">Common tick</name>
    <name type="synonym">Acarus ricinus</name>
    <dbReference type="NCBI Taxonomy" id="34613"/>
    <lineage>
        <taxon>Eukaryota</taxon>
        <taxon>Metazoa</taxon>
        <taxon>Ecdysozoa</taxon>
        <taxon>Arthropoda</taxon>
        <taxon>Chelicerata</taxon>
        <taxon>Arachnida</taxon>
        <taxon>Acari</taxon>
        <taxon>Parasitiformes</taxon>
        <taxon>Ixodida</taxon>
        <taxon>Ixodoidea</taxon>
        <taxon>Ixodidae</taxon>
        <taxon>Ixodinae</taxon>
        <taxon>Ixodes</taxon>
    </lineage>
</organism>
<accession>A0A0K8RAF0</accession>
<evidence type="ECO:0000256" key="1">
    <source>
        <dbReference type="ARBA" id="ARBA00007285"/>
    </source>
</evidence>
<reference evidence="4" key="1">
    <citation type="submission" date="2012-12" db="EMBL/GenBank/DDBJ databases">
        <title>Identification and characterization of a phenylalanine ammonia-lyase gene family in Isatis indigotica Fort.</title>
        <authorList>
            <person name="Liu Q."/>
            <person name="Chen J."/>
            <person name="Zhou X."/>
            <person name="Di P."/>
            <person name="Xiao Y."/>
            <person name="Xuan H."/>
            <person name="Zhang L."/>
            <person name="Chen W."/>
        </authorList>
    </citation>
    <scope>NUCLEOTIDE SEQUENCE</scope>
    <source>
        <tissue evidence="4">Salivary gland</tissue>
    </source>
</reference>
<feature type="domain" description="DUF3456" evidence="3">
    <location>
        <begin position="31"/>
        <end position="176"/>
    </location>
</feature>
<evidence type="ECO:0000259" key="3">
    <source>
        <dbReference type="Pfam" id="PF11938"/>
    </source>
</evidence>
<name>A0A0K8RAF0_IXORI</name>
<dbReference type="Pfam" id="PF11938">
    <property type="entry name" value="DUF3456"/>
    <property type="match status" value="1"/>
</dbReference>
<dbReference type="EMBL" id="GADI01006344">
    <property type="protein sequence ID" value="JAA67464.1"/>
    <property type="molecule type" value="mRNA"/>
</dbReference>
<proteinExistence type="evidence at transcript level"/>
<dbReference type="PANTHER" id="PTHR13341:SF2">
    <property type="entry name" value="PROTEIN SEELE"/>
    <property type="match status" value="1"/>
</dbReference>
<comment type="similarity">
    <text evidence="1">Belongs to the canopy family.</text>
</comment>
<evidence type="ECO:0000313" key="4">
    <source>
        <dbReference type="EMBL" id="JAA67464.1"/>
    </source>
</evidence>
<feature type="signal peptide" evidence="2">
    <location>
        <begin position="1"/>
        <end position="23"/>
    </location>
</feature>
<feature type="chain" id="PRO_5005516851" evidence="2">
    <location>
        <begin position="24"/>
        <end position="185"/>
    </location>
</feature>
<sequence>MRSTSIVLFIQVTLLILSTTSLCNPTMKEIKCEVCRALVKESVDLIAKADPKKKIPVGSFRLRADGTQEQKTVLYAGSETHMHDLLEQVCSSLDNYAQATHKENGELILVNLNKDIGKLSTYQVLANPDENGKLRKLCEDMLGEFEDEYIRVFSKQKVRVEPQAFKLFCEGNEDICESRATKQEL</sequence>
<dbReference type="PANTHER" id="PTHR13341">
    <property type="entry name" value="MIR-INTERACTING SAPOSIN-LIKE PROTEIN"/>
    <property type="match status" value="1"/>
</dbReference>
<protein>
    <submittedName>
        <fullName evidence="4">Putative er protein with keel retention signal</fullName>
    </submittedName>
</protein>